<feature type="region of interest" description="Disordered" evidence="1">
    <location>
        <begin position="1"/>
        <end position="23"/>
    </location>
</feature>
<comment type="caution">
    <text evidence="2">The sequence shown here is derived from an EMBL/GenBank/DDBJ whole genome shotgun (WGS) entry which is preliminary data.</text>
</comment>
<sequence>TISPEAGSGKDGPSEVKELSPEELKEQGNLAFKRAQFLRRTTAGTQYLDEAKAFYIQAVRRMATAKADAQSLGLVC</sequence>
<dbReference type="Proteomes" id="UP000654075">
    <property type="component" value="Unassembled WGS sequence"/>
</dbReference>
<evidence type="ECO:0000256" key="1">
    <source>
        <dbReference type="SAM" id="MobiDB-lite"/>
    </source>
</evidence>
<gene>
    <name evidence="2" type="ORF">PGLA1383_LOCUS52295</name>
</gene>
<keyword evidence="3" id="KW-1185">Reference proteome</keyword>
<feature type="compositionally biased region" description="Basic and acidic residues" evidence="1">
    <location>
        <begin position="12"/>
        <end position="23"/>
    </location>
</feature>
<feature type="non-terminal residue" evidence="2">
    <location>
        <position position="1"/>
    </location>
</feature>
<dbReference type="AlphaFoldDB" id="A0A813HEY4"/>
<protein>
    <submittedName>
        <fullName evidence="2">Uncharacterized protein</fullName>
    </submittedName>
</protein>
<evidence type="ECO:0000313" key="3">
    <source>
        <dbReference type="Proteomes" id="UP000654075"/>
    </source>
</evidence>
<organism evidence="2 3">
    <name type="scientific">Polarella glacialis</name>
    <name type="common">Dinoflagellate</name>
    <dbReference type="NCBI Taxonomy" id="89957"/>
    <lineage>
        <taxon>Eukaryota</taxon>
        <taxon>Sar</taxon>
        <taxon>Alveolata</taxon>
        <taxon>Dinophyceae</taxon>
        <taxon>Suessiales</taxon>
        <taxon>Suessiaceae</taxon>
        <taxon>Polarella</taxon>
    </lineage>
</organism>
<reference evidence="2" key="1">
    <citation type="submission" date="2021-02" db="EMBL/GenBank/DDBJ databases">
        <authorList>
            <person name="Dougan E. K."/>
            <person name="Rhodes N."/>
            <person name="Thang M."/>
            <person name="Chan C."/>
        </authorList>
    </citation>
    <scope>NUCLEOTIDE SEQUENCE</scope>
</reference>
<feature type="non-terminal residue" evidence="2">
    <location>
        <position position="76"/>
    </location>
</feature>
<name>A0A813HEY4_POLGL</name>
<proteinExistence type="predicted"/>
<evidence type="ECO:0000313" key="2">
    <source>
        <dbReference type="EMBL" id="CAE8636892.1"/>
    </source>
</evidence>
<accession>A0A813HEY4</accession>
<dbReference type="EMBL" id="CAJNNV010031567">
    <property type="protein sequence ID" value="CAE8636892.1"/>
    <property type="molecule type" value="Genomic_DNA"/>
</dbReference>